<name>A0A851GJJ8_9BACT</name>
<keyword evidence="3" id="KW-1185">Reference proteome</keyword>
<comment type="caution">
    <text evidence="2">The sequence shown here is derived from an EMBL/GenBank/DDBJ whole genome shotgun (WGS) entry which is preliminary data.</text>
</comment>
<dbReference type="EMBL" id="JACBAZ010000023">
    <property type="protein sequence ID" value="NWK57693.1"/>
    <property type="molecule type" value="Genomic_DNA"/>
</dbReference>
<dbReference type="RefSeq" id="WP_178935058.1">
    <property type="nucleotide sequence ID" value="NZ_JACBAZ010000023.1"/>
</dbReference>
<evidence type="ECO:0000256" key="1">
    <source>
        <dbReference type="SAM" id="SignalP"/>
    </source>
</evidence>
<proteinExistence type="predicted"/>
<feature type="signal peptide" evidence="1">
    <location>
        <begin position="1"/>
        <end position="20"/>
    </location>
</feature>
<gene>
    <name evidence="2" type="ORF">HW115_18895</name>
</gene>
<evidence type="ECO:0000313" key="3">
    <source>
        <dbReference type="Proteomes" id="UP000557872"/>
    </source>
</evidence>
<dbReference type="PROSITE" id="PS51257">
    <property type="entry name" value="PROKAR_LIPOPROTEIN"/>
    <property type="match status" value="1"/>
</dbReference>
<sequence>MKTKLLLPLSACIAAFSSCADHGTPDQQVRVTAKIVSHEGTRDLPSVMMRNIDQALIELKTNRDQPTGIVASYKTSQNEGDVAFSGYFKVGEDKKDFGETPADGKTRIVVFNETTRVIVGATRVDATGAKLKLSEQVAAPDS</sequence>
<evidence type="ECO:0000313" key="2">
    <source>
        <dbReference type="EMBL" id="NWK57693.1"/>
    </source>
</evidence>
<evidence type="ECO:0008006" key="4">
    <source>
        <dbReference type="Google" id="ProtNLM"/>
    </source>
</evidence>
<protein>
    <recommendedName>
        <fullName evidence="4">Lipoprotein</fullName>
    </recommendedName>
</protein>
<feature type="chain" id="PRO_5032551073" description="Lipoprotein" evidence="1">
    <location>
        <begin position="21"/>
        <end position="142"/>
    </location>
</feature>
<keyword evidence="1" id="KW-0732">Signal</keyword>
<accession>A0A851GJJ8</accession>
<dbReference type="AlphaFoldDB" id="A0A851GJJ8"/>
<organism evidence="2 3">
    <name type="scientific">Oceaniferula marina</name>
    <dbReference type="NCBI Taxonomy" id="2748318"/>
    <lineage>
        <taxon>Bacteria</taxon>
        <taxon>Pseudomonadati</taxon>
        <taxon>Verrucomicrobiota</taxon>
        <taxon>Verrucomicrobiia</taxon>
        <taxon>Verrucomicrobiales</taxon>
        <taxon>Verrucomicrobiaceae</taxon>
        <taxon>Oceaniferula</taxon>
    </lineage>
</organism>
<dbReference type="Proteomes" id="UP000557872">
    <property type="component" value="Unassembled WGS sequence"/>
</dbReference>
<reference evidence="2 3" key="1">
    <citation type="submission" date="2020-07" db="EMBL/GenBank/DDBJ databases">
        <title>Roseicoccus Jingziensis gen. nov., sp. nov., isolated from coastal seawater.</title>
        <authorList>
            <person name="Feng X."/>
        </authorList>
    </citation>
    <scope>NUCLEOTIDE SEQUENCE [LARGE SCALE GENOMIC DNA]</scope>
    <source>
        <strain evidence="2 3">N1E253</strain>
    </source>
</reference>